<dbReference type="InterPro" id="IPR003796">
    <property type="entry name" value="RNR_NrdR-like"/>
</dbReference>
<dbReference type="NCBIfam" id="TIGR00244">
    <property type="entry name" value="transcriptional regulator NrdR"/>
    <property type="match status" value="1"/>
</dbReference>
<keyword evidence="1 8" id="KW-0678">Repressor</keyword>
<keyword evidence="7 8" id="KW-0804">Transcription</keyword>
<feature type="domain" description="ATP-cone" evidence="9">
    <location>
        <begin position="49"/>
        <end position="139"/>
    </location>
</feature>
<evidence type="ECO:0000259" key="9">
    <source>
        <dbReference type="PROSITE" id="PS51161"/>
    </source>
</evidence>
<dbReference type="InterPro" id="IPR055173">
    <property type="entry name" value="NrdR-like_N"/>
</dbReference>
<feature type="zinc finger region" evidence="8">
    <location>
        <begin position="3"/>
        <end position="34"/>
    </location>
</feature>
<evidence type="ECO:0000256" key="7">
    <source>
        <dbReference type="ARBA" id="ARBA00023163"/>
    </source>
</evidence>
<dbReference type="HAMAP" id="MF_00440">
    <property type="entry name" value="NrdR"/>
    <property type="match status" value="1"/>
</dbReference>
<organism evidence="10 11">
    <name type="scientific">Commensalibacter oyaizuii</name>
    <dbReference type="NCBI Taxonomy" id="3043873"/>
    <lineage>
        <taxon>Bacteria</taxon>
        <taxon>Pseudomonadati</taxon>
        <taxon>Pseudomonadota</taxon>
        <taxon>Alphaproteobacteria</taxon>
        <taxon>Acetobacterales</taxon>
        <taxon>Acetobacteraceae</taxon>
    </lineage>
</organism>
<dbReference type="Pfam" id="PF22811">
    <property type="entry name" value="Zn_ribbon_NrdR"/>
    <property type="match status" value="1"/>
</dbReference>
<comment type="cofactor">
    <cofactor evidence="8">
        <name>Zn(2+)</name>
        <dbReference type="ChEBI" id="CHEBI:29105"/>
    </cofactor>
    <text evidence="8">Binds 1 zinc ion.</text>
</comment>
<evidence type="ECO:0000256" key="8">
    <source>
        <dbReference type="HAMAP-Rule" id="MF_00440"/>
    </source>
</evidence>
<gene>
    <name evidence="8 10" type="primary">nrdR</name>
    <name evidence="10" type="ORF">QJV27_02725</name>
</gene>
<evidence type="ECO:0000256" key="2">
    <source>
        <dbReference type="ARBA" id="ARBA00022741"/>
    </source>
</evidence>
<comment type="similarity">
    <text evidence="8">Belongs to the NrdR family.</text>
</comment>
<protein>
    <recommendedName>
        <fullName evidence="8">Transcriptional repressor NrdR</fullName>
    </recommendedName>
</protein>
<keyword evidence="8" id="KW-0479">Metal-binding</keyword>
<keyword evidence="11" id="KW-1185">Reference proteome</keyword>
<dbReference type="PANTHER" id="PTHR30455:SF2">
    <property type="entry name" value="TRANSCRIPTIONAL REPRESSOR NRDR"/>
    <property type="match status" value="1"/>
</dbReference>
<dbReference type="Proteomes" id="UP001431634">
    <property type="component" value="Unassembled WGS sequence"/>
</dbReference>
<dbReference type="Pfam" id="PF03477">
    <property type="entry name" value="ATP-cone"/>
    <property type="match status" value="1"/>
</dbReference>
<keyword evidence="4 8" id="KW-0067">ATP-binding</keyword>
<comment type="caution">
    <text evidence="10">The sequence shown here is derived from an EMBL/GenBank/DDBJ whole genome shotgun (WGS) entry which is preliminary data.</text>
</comment>
<sequence>MFCPFCGNEDTMVKDSRSTEDGTAIRRRRVCTQCNQRFTTLERIQTRDIMVLKRNGQRVPFDKEKLIKSIDLAMRKRPISAEEIDQIANKLEKQFVDSGENIISSESIGTATMEMLKDIDKVAYVRFASVYCDFQVIKDFAEILQTMEHHEK</sequence>
<dbReference type="PANTHER" id="PTHR30455">
    <property type="entry name" value="TRANSCRIPTIONAL REPRESSOR NRDR"/>
    <property type="match status" value="1"/>
</dbReference>
<keyword evidence="5 8" id="KW-0805">Transcription regulation</keyword>
<evidence type="ECO:0000256" key="1">
    <source>
        <dbReference type="ARBA" id="ARBA00022491"/>
    </source>
</evidence>
<dbReference type="RefSeq" id="WP_281447453.1">
    <property type="nucleotide sequence ID" value="NZ_JASBAO010000001.1"/>
</dbReference>
<keyword evidence="3 8" id="KW-0863">Zinc-finger</keyword>
<evidence type="ECO:0000313" key="10">
    <source>
        <dbReference type="EMBL" id="MDI2090306.1"/>
    </source>
</evidence>
<reference evidence="10" key="1">
    <citation type="submission" date="2023-05" db="EMBL/GenBank/DDBJ databases">
        <title>Whole genome sequence of Commensalibacter sp.</title>
        <authorList>
            <person name="Charoenyingcharoen P."/>
            <person name="Yukphan P."/>
        </authorList>
    </citation>
    <scope>NUCLEOTIDE SEQUENCE</scope>
    <source>
        <strain evidence="10">TBRC 16381</strain>
    </source>
</reference>
<evidence type="ECO:0000256" key="5">
    <source>
        <dbReference type="ARBA" id="ARBA00023015"/>
    </source>
</evidence>
<dbReference type="InterPro" id="IPR005144">
    <property type="entry name" value="ATP-cone_dom"/>
</dbReference>
<accession>A0ABT6PZM1</accession>
<evidence type="ECO:0000256" key="6">
    <source>
        <dbReference type="ARBA" id="ARBA00023125"/>
    </source>
</evidence>
<keyword evidence="8" id="KW-0862">Zinc</keyword>
<proteinExistence type="inferred from homology"/>
<keyword evidence="2 8" id="KW-0547">Nucleotide-binding</keyword>
<comment type="function">
    <text evidence="8">Negatively regulates transcription of bacterial ribonucleotide reductase nrd genes and operons by binding to NrdR-boxes.</text>
</comment>
<keyword evidence="6 8" id="KW-0238">DNA-binding</keyword>
<name>A0ABT6PZM1_9PROT</name>
<evidence type="ECO:0000313" key="11">
    <source>
        <dbReference type="Proteomes" id="UP001431634"/>
    </source>
</evidence>
<evidence type="ECO:0000256" key="3">
    <source>
        <dbReference type="ARBA" id="ARBA00022771"/>
    </source>
</evidence>
<dbReference type="EMBL" id="JASBAO010000001">
    <property type="protein sequence ID" value="MDI2090306.1"/>
    <property type="molecule type" value="Genomic_DNA"/>
</dbReference>
<evidence type="ECO:0000256" key="4">
    <source>
        <dbReference type="ARBA" id="ARBA00022840"/>
    </source>
</evidence>
<dbReference type="PROSITE" id="PS51161">
    <property type="entry name" value="ATP_CONE"/>
    <property type="match status" value="1"/>
</dbReference>